<dbReference type="InterPro" id="IPR004789">
    <property type="entry name" value="Acetalactate_synth_ssu"/>
</dbReference>
<comment type="pathway">
    <text evidence="2">Amino-acid biosynthesis; L-valine biosynthesis; L-valine from pyruvate: step 1/4.</text>
</comment>
<evidence type="ECO:0000256" key="1">
    <source>
        <dbReference type="ARBA" id="ARBA00004974"/>
    </source>
</evidence>
<gene>
    <name evidence="8" type="primary">ILV6_1</name>
    <name evidence="8" type="ORF">K7432_003015</name>
</gene>
<organism evidence="8 9">
    <name type="scientific">Basidiobolus ranarum</name>
    <dbReference type="NCBI Taxonomy" id="34480"/>
    <lineage>
        <taxon>Eukaryota</taxon>
        <taxon>Fungi</taxon>
        <taxon>Fungi incertae sedis</taxon>
        <taxon>Zoopagomycota</taxon>
        <taxon>Entomophthoromycotina</taxon>
        <taxon>Basidiobolomycetes</taxon>
        <taxon>Basidiobolales</taxon>
        <taxon>Basidiobolaceae</taxon>
        <taxon>Basidiobolus</taxon>
    </lineage>
</organism>
<name>A0ABR2W6V1_9FUNG</name>
<dbReference type="InterPro" id="IPR045865">
    <property type="entry name" value="ACT-like_dom_sf"/>
</dbReference>
<dbReference type="CDD" id="cd04878">
    <property type="entry name" value="ACT_AHAS"/>
    <property type="match status" value="1"/>
</dbReference>
<dbReference type="Proteomes" id="UP001479436">
    <property type="component" value="Unassembled WGS sequence"/>
</dbReference>
<comment type="caution">
    <text evidence="8">The sequence shown here is derived from an EMBL/GenBank/DDBJ whole genome shotgun (WGS) entry which is preliminary data.</text>
</comment>
<keyword evidence="4" id="KW-0028">Amino-acid biosynthesis</keyword>
<keyword evidence="5" id="KW-0100">Branched-chain amino acid biosynthesis</keyword>
<feature type="region of interest" description="Disordered" evidence="6">
    <location>
        <begin position="277"/>
        <end position="303"/>
    </location>
</feature>
<dbReference type="NCBIfam" id="TIGR00119">
    <property type="entry name" value="acolac_sm"/>
    <property type="match status" value="1"/>
</dbReference>
<dbReference type="EMBL" id="JASJQH010006962">
    <property type="protein sequence ID" value="KAK9722011.1"/>
    <property type="molecule type" value="Genomic_DNA"/>
</dbReference>
<dbReference type="InterPro" id="IPR054480">
    <property type="entry name" value="AHAS_small-like_ACT"/>
</dbReference>
<dbReference type="GO" id="GO:0003984">
    <property type="term" value="F:acetolactate synthase activity"/>
    <property type="evidence" value="ECO:0007669"/>
    <property type="project" value="UniProtKB-EC"/>
</dbReference>
<evidence type="ECO:0000256" key="3">
    <source>
        <dbReference type="ARBA" id="ARBA00006341"/>
    </source>
</evidence>
<keyword evidence="8" id="KW-0808">Transferase</keyword>
<dbReference type="Gene3D" id="3.30.70.1150">
    <property type="entry name" value="ACT-like. Chain A, domain 2"/>
    <property type="match status" value="1"/>
</dbReference>
<dbReference type="PANTHER" id="PTHR31242:SF2">
    <property type="entry name" value="ACETOLACTATE SYNTHASE SMALL SUBUNIT, MITOCHONDRIAL"/>
    <property type="match status" value="1"/>
</dbReference>
<dbReference type="SUPFAM" id="SSF55021">
    <property type="entry name" value="ACT-like"/>
    <property type="match status" value="2"/>
</dbReference>
<dbReference type="Pfam" id="PF10369">
    <property type="entry name" value="ALS_ss_C"/>
    <property type="match status" value="1"/>
</dbReference>
<dbReference type="InterPro" id="IPR027271">
    <property type="entry name" value="Acetolactate_synth/TF_NikR_C"/>
</dbReference>
<dbReference type="InterPro" id="IPR002912">
    <property type="entry name" value="ACT_dom"/>
</dbReference>
<accession>A0ABR2W6V1</accession>
<evidence type="ECO:0000313" key="8">
    <source>
        <dbReference type="EMBL" id="KAK9722011.1"/>
    </source>
</evidence>
<evidence type="ECO:0000313" key="9">
    <source>
        <dbReference type="Proteomes" id="UP001479436"/>
    </source>
</evidence>
<feature type="domain" description="ACT" evidence="7">
    <location>
        <begin position="96"/>
        <end position="176"/>
    </location>
</feature>
<dbReference type="PANTHER" id="PTHR31242">
    <property type="entry name" value="ACETOLACTATE SYNTHASE SMALL SUBUNIT, MITOCHONDRIAL"/>
    <property type="match status" value="1"/>
</dbReference>
<evidence type="ECO:0000256" key="4">
    <source>
        <dbReference type="ARBA" id="ARBA00022605"/>
    </source>
</evidence>
<dbReference type="EC" id="2.2.1.6" evidence="8"/>
<comment type="similarity">
    <text evidence="3">Belongs to the acetolactate synthase small subunit family.</text>
</comment>
<sequence>MTWSVIKASTRQRIPFGVLSYSRNALTHRYVPSVTKFSAPKEYTTSNDDNRVDKRQPRFKKLPALPNLPTLSAQEAVSNIIYSTPTAPATPVSRHVLNCLVQNEPGVLSRVTGILAARGFNIDSLVVAKTEVPDLSRMTIVLIAQDLGVEQAMKQLEDLTPVWAVLDYTNTKIVERELLLVKVSILGSDHEQAMIQGVTNFNSSSTPGKRLLETHENLNALNRLTDMFKGQILDVSNDCVTIQVPAKPSRLNAFMKLIRPFGILEASRSGMMAMPRSVAYEEDEQEDEQETDSQVDATMLPPG</sequence>
<keyword evidence="9" id="KW-1185">Reference proteome</keyword>
<feature type="compositionally biased region" description="Acidic residues" evidence="6">
    <location>
        <begin position="280"/>
        <end position="293"/>
    </location>
</feature>
<evidence type="ECO:0000256" key="2">
    <source>
        <dbReference type="ARBA" id="ARBA00005025"/>
    </source>
</evidence>
<proteinExistence type="inferred from homology"/>
<protein>
    <submittedName>
        <fullName evidence="8">Acetolactate synthase, regulatory subunit</fullName>
        <ecNumber evidence="8">2.2.1.6</ecNumber>
    </submittedName>
</protein>
<evidence type="ECO:0000259" key="7">
    <source>
        <dbReference type="PROSITE" id="PS51671"/>
    </source>
</evidence>
<dbReference type="Pfam" id="PF22629">
    <property type="entry name" value="ACT_AHAS_ss"/>
    <property type="match status" value="1"/>
</dbReference>
<reference evidence="8 9" key="1">
    <citation type="submission" date="2023-04" db="EMBL/GenBank/DDBJ databases">
        <title>Genome of Basidiobolus ranarum AG-B5.</title>
        <authorList>
            <person name="Stajich J.E."/>
            <person name="Carter-House D."/>
            <person name="Gryganskyi A."/>
        </authorList>
    </citation>
    <scope>NUCLEOTIDE SEQUENCE [LARGE SCALE GENOMIC DNA]</scope>
    <source>
        <strain evidence="8 9">AG-B5</strain>
    </source>
</reference>
<comment type="pathway">
    <text evidence="1">Amino-acid biosynthesis; L-isoleucine biosynthesis; L-isoleucine from 2-oxobutanoate: step 1/4.</text>
</comment>
<evidence type="ECO:0000256" key="6">
    <source>
        <dbReference type="SAM" id="MobiDB-lite"/>
    </source>
</evidence>
<dbReference type="PROSITE" id="PS51671">
    <property type="entry name" value="ACT"/>
    <property type="match status" value="1"/>
</dbReference>
<dbReference type="InterPro" id="IPR039557">
    <property type="entry name" value="AHAS_ACT"/>
</dbReference>
<dbReference type="Gene3D" id="3.30.70.260">
    <property type="match status" value="1"/>
</dbReference>
<dbReference type="InterPro" id="IPR019455">
    <property type="entry name" value="Acetolactate_synth_ssu_C"/>
</dbReference>
<dbReference type="InterPro" id="IPR053050">
    <property type="entry name" value="ALS_regulatory_subunit"/>
</dbReference>
<evidence type="ECO:0000256" key="5">
    <source>
        <dbReference type="ARBA" id="ARBA00023304"/>
    </source>
</evidence>